<protein>
    <recommendedName>
        <fullName evidence="2">Disease resistance R13L4/SHOC-2-like LRR domain-containing protein</fullName>
    </recommendedName>
</protein>
<organism evidence="3 4">
    <name type="scientific">Stylosanthes scabra</name>
    <dbReference type="NCBI Taxonomy" id="79078"/>
    <lineage>
        <taxon>Eukaryota</taxon>
        <taxon>Viridiplantae</taxon>
        <taxon>Streptophyta</taxon>
        <taxon>Embryophyta</taxon>
        <taxon>Tracheophyta</taxon>
        <taxon>Spermatophyta</taxon>
        <taxon>Magnoliopsida</taxon>
        <taxon>eudicotyledons</taxon>
        <taxon>Gunneridae</taxon>
        <taxon>Pentapetalae</taxon>
        <taxon>rosids</taxon>
        <taxon>fabids</taxon>
        <taxon>Fabales</taxon>
        <taxon>Fabaceae</taxon>
        <taxon>Papilionoideae</taxon>
        <taxon>50 kb inversion clade</taxon>
        <taxon>dalbergioids sensu lato</taxon>
        <taxon>Dalbergieae</taxon>
        <taxon>Pterocarpus clade</taxon>
        <taxon>Stylosanthes</taxon>
    </lineage>
</organism>
<dbReference type="InterPro" id="IPR055414">
    <property type="entry name" value="LRR_R13L4/SHOC2-like"/>
</dbReference>
<feature type="non-terminal residue" evidence="3">
    <location>
        <position position="1"/>
    </location>
</feature>
<dbReference type="SUPFAM" id="SSF52058">
    <property type="entry name" value="L domain-like"/>
    <property type="match status" value="1"/>
</dbReference>
<keyword evidence="4" id="KW-1185">Reference proteome</keyword>
<dbReference type="Gene3D" id="3.80.10.10">
    <property type="entry name" value="Ribonuclease Inhibitor"/>
    <property type="match status" value="1"/>
</dbReference>
<name>A0ABU6RVH8_9FABA</name>
<gene>
    <name evidence="3" type="ORF">PIB30_093676</name>
</gene>
<dbReference type="Pfam" id="PF23598">
    <property type="entry name" value="LRR_14"/>
    <property type="match status" value="1"/>
</dbReference>
<keyword evidence="1" id="KW-0677">Repeat</keyword>
<proteinExistence type="predicted"/>
<sequence length="312" mass="35195">VKACRVHDLMHDFILKKCEEFNFCQVKKAIGNFLHLKYLSLRGSNIKTIPKSIGNLQNLETLDLKLTNVTDLPVEVYSLTKLCYLNVLTKEWNGVKLEKGVGNLTALQKLAILDASDEGGDIVGELKKLKQLSCLKIENVGEKDGISLCNAIESMTNLRSLHIGSKDNEILELESLSSPPPHLERLYLYGSCSHVQKVPDWVFRLKNLISLELDRFKLRQDQLCLIGHHLPELILLASRSFKGDELNIKKGWFGKLKSLLLTASSVKTITIDEGSLPSLQQFHLELNLDPKVVEVPDHVRELMVMDLYGEDN</sequence>
<feature type="domain" description="Disease resistance R13L4/SHOC-2-like LRR" evidence="2">
    <location>
        <begin position="15"/>
        <end position="288"/>
    </location>
</feature>
<dbReference type="PANTHER" id="PTHR47186:SF29">
    <property type="entry name" value="NB-ARC DOMAIN-CONTAINING PROTEIN"/>
    <property type="match status" value="1"/>
</dbReference>
<dbReference type="Proteomes" id="UP001341840">
    <property type="component" value="Unassembled WGS sequence"/>
</dbReference>
<dbReference type="PANTHER" id="PTHR47186">
    <property type="entry name" value="LEUCINE-RICH REPEAT-CONTAINING PROTEIN 57"/>
    <property type="match status" value="1"/>
</dbReference>
<dbReference type="EMBL" id="JASCZI010032225">
    <property type="protein sequence ID" value="MED6128027.1"/>
    <property type="molecule type" value="Genomic_DNA"/>
</dbReference>
<accession>A0ABU6RVH8</accession>
<evidence type="ECO:0000313" key="4">
    <source>
        <dbReference type="Proteomes" id="UP001341840"/>
    </source>
</evidence>
<dbReference type="InterPro" id="IPR032675">
    <property type="entry name" value="LRR_dom_sf"/>
</dbReference>
<comment type="caution">
    <text evidence="3">The sequence shown here is derived from an EMBL/GenBank/DDBJ whole genome shotgun (WGS) entry which is preliminary data.</text>
</comment>
<evidence type="ECO:0000256" key="1">
    <source>
        <dbReference type="ARBA" id="ARBA00022737"/>
    </source>
</evidence>
<evidence type="ECO:0000313" key="3">
    <source>
        <dbReference type="EMBL" id="MED6128027.1"/>
    </source>
</evidence>
<reference evidence="3 4" key="1">
    <citation type="journal article" date="2023" name="Plants (Basel)">
        <title>Bridging the Gap: Combining Genomics and Transcriptomics Approaches to Understand Stylosanthes scabra, an Orphan Legume from the Brazilian Caatinga.</title>
        <authorList>
            <person name="Ferreira-Neto J.R.C."/>
            <person name="da Silva M.D."/>
            <person name="Binneck E."/>
            <person name="de Melo N.F."/>
            <person name="da Silva R.H."/>
            <person name="de Melo A.L.T.M."/>
            <person name="Pandolfi V."/>
            <person name="Bustamante F.O."/>
            <person name="Brasileiro-Vidal A.C."/>
            <person name="Benko-Iseppon A.M."/>
        </authorList>
    </citation>
    <scope>NUCLEOTIDE SEQUENCE [LARGE SCALE GENOMIC DNA]</scope>
    <source>
        <tissue evidence="3">Leaves</tissue>
    </source>
</reference>
<evidence type="ECO:0000259" key="2">
    <source>
        <dbReference type="Pfam" id="PF23598"/>
    </source>
</evidence>